<sequence>MKFLDLFAGIGGFRLGMERAGHECVGYVEIDKFARKSYQAIHDTEGEWTREDITKVTDDEWRTLRGTVDIICGGFPCQSFSIAGKRLGFEETRGTLFFEIARAAKQIQPRYLFLENVKGLLSHNKGETFATILTALHELGYDAEWQILNSKDFGVPQNRERVFIIGHLRGAGGREIFPLAEASRTADESRVIANTLTARYPYSQRESTYIETTRKSEQVMPVLTPNRIIKRQNGRRFKTPGEPAFTLTAQDQHGIIVFGELEGSGREQSNRIYSEKGLAPTLTTMQGGGQEQKIAIVGNVNPSKRGMNGEVYSSEGLAPTLTTNKGEGQKVAIIQKARGYNKGGKHDIAPTLSSSSWQENNLLQEGNFRIRKLTPRECWRLQGFPDWAFDRAAEVNSNSQLYKQAGNSVTVNVIENIAKLFKEEQA</sequence>
<evidence type="ECO:0000256" key="5">
    <source>
        <dbReference type="PROSITE-ProRule" id="PRU01016"/>
    </source>
</evidence>
<evidence type="ECO:0000313" key="8">
    <source>
        <dbReference type="EMBL" id="ECB9819734.1"/>
    </source>
</evidence>
<dbReference type="InterPro" id="IPR029063">
    <property type="entry name" value="SAM-dependent_MTases_sf"/>
</dbReference>
<dbReference type="InterPro" id="IPR018117">
    <property type="entry name" value="C5_DNA_meth_AS"/>
</dbReference>
<evidence type="ECO:0000256" key="1">
    <source>
        <dbReference type="ARBA" id="ARBA00022603"/>
    </source>
</evidence>
<comment type="caution">
    <text evidence="8">The sequence shown here is derived from an EMBL/GenBank/DDBJ whole genome shotgun (WGS) entry which is preliminary data.</text>
</comment>
<dbReference type="PANTHER" id="PTHR46098">
    <property type="entry name" value="TRNA (CYTOSINE(38)-C(5))-METHYLTRANSFERASE"/>
    <property type="match status" value="1"/>
</dbReference>
<name>A0A5Y1MSK6_LISMN</name>
<dbReference type="InterPro" id="IPR001525">
    <property type="entry name" value="C5_MeTfrase"/>
</dbReference>
<keyword evidence="1 5" id="KW-0489">Methyltransferase</keyword>
<dbReference type="EC" id="2.1.1.37" evidence="7"/>
<dbReference type="Gene3D" id="3.90.120.10">
    <property type="entry name" value="DNA Methylase, subunit A, domain 2"/>
    <property type="match status" value="1"/>
</dbReference>
<dbReference type="GO" id="GO:0003886">
    <property type="term" value="F:DNA (cytosine-5-)-methyltransferase activity"/>
    <property type="evidence" value="ECO:0007669"/>
    <property type="project" value="UniProtKB-EC"/>
</dbReference>
<reference evidence="8" key="1">
    <citation type="submission" date="2019-07" db="EMBL/GenBank/DDBJ databases">
        <authorList>
            <consortium name="PulseNet: The National Subtyping Network for Foodborne Disease Surveillance"/>
            <person name="Tarr C.L."/>
            <person name="Trees E."/>
            <person name="Katz L.S."/>
            <person name="Carleton-Romer H.A."/>
            <person name="Stroika S."/>
            <person name="Kucerova Z."/>
            <person name="Roache K.F."/>
            <person name="Sabol A.L."/>
            <person name="Besser J."/>
            <person name="Gerner-Smidt P."/>
        </authorList>
    </citation>
    <scope>NUCLEOTIDE SEQUENCE</scope>
    <source>
        <strain evidence="8">PNUSAL005014</strain>
    </source>
</reference>
<evidence type="ECO:0000256" key="4">
    <source>
        <dbReference type="ARBA" id="ARBA00022747"/>
    </source>
</evidence>
<protein>
    <recommendedName>
        <fullName evidence="7">Cytosine-specific methyltransferase</fullName>
        <ecNumber evidence="7">2.1.1.37</ecNumber>
    </recommendedName>
</protein>
<dbReference type="NCBIfam" id="TIGR00675">
    <property type="entry name" value="dcm"/>
    <property type="match status" value="1"/>
</dbReference>
<feature type="active site" evidence="5">
    <location>
        <position position="77"/>
    </location>
</feature>
<evidence type="ECO:0000256" key="3">
    <source>
        <dbReference type="ARBA" id="ARBA00022691"/>
    </source>
</evidence>
<dbReference type="PROSITE" id="PS00094">
    <property type="entry name" value="C5_MTASE_1"/>
    <property type="match status" value="1"/>
</dbReference>
<evidence type="ECO:0000256" key="2">
    <source>
        <dbReference type="ARBA" id="ARBA00022679"/>
    </source>
</evidence>
<dbReference type="GO" id="GO:0009307">
    <property type="term" value="P:DNA restriction-modification system"/>
    <property type="evidence" value="ECO:0007669"/>
    <property type="project" value="UniProtKB-KW"/>
</dbReference>
<dbReference type="InterPro" id="IPR050750">
    <property type="entry name" value="C5-MTase"/>
</dbReference>
<dbReference type="EMBL" id="AAHZIF010000019">
    <property type="protein sequence ID" value="ECB9819734.1"/>
    <property type="molecule type" value="Genomic_DNA"/>
</dbReference>
<dbReference type="PANTHER" id="PTHR46098:SF1">
    <property type="entry name" value="TRNA (CYTOSINE(38)-C(5))-METHYLTRANSFERASE"/>
    <property type="match status" value="1"/>
</dbReference>
<accession>A0A5Y1MSK6</accession>
<evidence type="ECO:0000256" key="7">
    <source>
        <dbReference type="RuleBase" id="RU000417"/>
    </source>
</evidence>
<dbReference type="Gene3D" id="3.40.50.150">
    <property type="entry name" value="Vaccinia Virus protein VP39"/>
    <property type="match status" value="1"/>
</dbReference>
<dbReference type="GO" id="GO:0032259">
    <property type="term" value="P:methylation"/>
    <property type="evidence" value="ECO:0007669"/>
    <property type="project" value="UniProtKB-KW"/>
</dbReference>
<keyword evidence="2 5" id="KW-0808">Transferase</keyword>
<proteinExistence type="inferred from homology"/>
<gene>
    <name evidence="8" type="primary">dcm</name>
    <name evidence="8" type="ORF">FLX21_14840</name>
</gene>
<dbReference type="CDD" id="cd00315">
    <property type="entry name" value="Cyt_C5_DNA_methylase"/>
    <property type="match status" value="1"/>
</dbReference>
<dbReference type="PROSITE" id="PS51679">
    <property type="entry name" value="SAM_MT_C5"/>
    <property type="match status" value="1"/>
</dbReference>
<comment type="similarity">
    <text evidence="5 6">Belongs to the class I-like SAM-binding methyltransferase superfamily. C5-methyltransferase family.</text>
</comment>
<organism evidence="8">
    <name type="scientific">Listeria monocytogenes</name>
    <dbReference type="NCBI Taxonomy" id="1639"/>
    <lineage>
        <taxon>Bacteria</taxon>
        <taxon>Bacillati</taxon>
        <taxon>Bacillota</taxon>
        <taxon>Bacilli</taxon>
        <taxon>Bacillales</taxon>
        <taxon>Listeriaceae</taxon>
        <taxon>Listeria</taxon>
    </lineage>
</organism>
<keyword evidence="4" id="KW-0680">Restriction system</keyword>
<dbReference type="PRINTS" id="PR00105">
    <property type="entry name" value="C5METTRFRASE"/>
</dbReference>
<dbReference type="SUPFAM" id="SSF53335">
    <property type="entry name" value="S-adenosyl-L-methionine-dependent methyltransferases"/>
    <property type="match status" value="1"/>
</dbReference>
<evidence type="ECO:0000256" key="6">
    <source>
        <dbReference type="RuleBase" id="RU000416"/>
    </source>
</evidence>
<keyword evidence="3 5" id="KW-0949">S-adenosyl-L-methionine</keyword>
<comment type="catalytic activity">
    <reaction evidence="7">
        <text>a 2'-deoxycytidine in DNA + S-adenosyl-L-methionine = a 5-methyl-2'-deoxycytidine in DNA + S-adenosyl-L-homocysteine + H(+)</text>
        <dbReference type="Rhea" id="RHEA:13681"/>
        <dbReference type="Rhea" id="RHEA-COMP:11369"/>
        <dbReference type="Rhea" id="RHEA-COMP:11370"/>
        <dbReference type="ChEBI" id="CHEBI:15378"/>
        <dbReference type="ChEBI" id="CHEBI:57856"/>
        <dbReference type="ChEBI" id="CHEBI:59789"/>
        <dbReference type="ChEBI" id="CHEBI:85452"/>
        <dbReference type="ChEBI" id="CHEBI:85454"/>
        <dbReference type="EC" id="2.1.1.37"/>
    </reaction>
</comment>
<dbReference type="Pfam" id="PF00145">
    <property type="entry name" value="DNA_methylase"/>
    <property type="match status" value="1"/>
</dbReference>
<dbReference type="AlphaFoldDB" id="A0A5Y1MSK6"/>